<reference evidence="7 8" key="1">
    <citation type="submission" date="2019-06" db="EMBL/GenBank/DDBJ databases">
        <authorList>
            <person name="Li M."/>
        </authorList>
    </citation>
    <scope>NUCLEOTIDE SEQUENCE [LARGE SCALE GENOMIC DNA]</scope>
    <source>
        <strain evidence="7 8">BGMRC6574</strain>
    </source>
</reference>
<evidence type="ECO:0000313" key="8">
    <source>
        <dbReference type="Proteomes" id="UP000320314"/>
    </source>
</evidence>
<evidence type="ECO:0000256" key="1">
    <source>
        <dbReference type="ARBA" id="ARBA00004141"/>
    </source>
</evidence>
<evidence type="ECO:0000259" key="6">
    <source>
        <dbReference type="Pfam" id="PF07298"/>
    </source>
</evidence>
<comment type="caution">
    <text evidence="7">The sequence shown here is derived from an EMBL/GenBank/DDBJ whole genome shotgun (WGS) entry which is preliminary data.</text>
</comment>
<protein>
    <submittedName>
        <fullName evidence="7">NnrU family protein</fullName>
    </submittedName>
</protein>
<dbReference type="EMBL" id="VHLH01000042">
    <property type="protein sequence ID" value="TPW25916.1"/>
    <property type="molecule type" value="Genomic_DNA"/>
</dbReference>
<feature type="transmembrane region" description="Helical" evidence="5">
    <location>
        <begin position="42"/>
        <end position="61"/>
    </location>
</feature>
<gene>
    <name evidence="7" type="ORF">FJU11_17040</name>
</gene>
<accession>A0A506TX79</accession>
<evidence type="ECO:0000256" key="5">
    <source>
        <dbReference type="SAM" id="Phobius"/>
    </source>
</evidence>
<dbReference type="GO" id="GO:0016020">
    <property type="term" value="C:membrane"/>
    <property type="evidence" value="ECO:0007669"/>
    <property type="project" value="UniProtKB-SubCell"/>
</dbReference>
<evidence type="ECO:0000256" key="3">
    <source>
        <dbReference type="ARBA" id="ARBA00022989"/>
    </source>
</evidence>
<organism evidence="7 8">
    <name type="scientific">Pararhizobium mangrovi</name>
    <dbReference type="NCBI Taxonomy" id="2590452"/>
    <lineage>
        <taxon>Bacteria</taxon>
        <taxon>Pseudomonadati</taxon>
        <taxon>Pseudomonadota</taxon>
        <taxon>Alphaproteobacteria</taxon>
        <taxon>Hyphomicrobiales</taxon>
        <taxon>Rhizobiaceae</taxon>
        <taxon>Rhizobium/Agrobacterium group</taxon>
        <taxon>Pararhizobium</taxon>
    </lineage>
</organism>
<feature type="domain" description="NnrU" evidence="6">
    <location>
        <begin position="5"/>
        <end position="193"/>
    </location>
</feature>
<dbReference type="Pfam" id="PF07298">
    <property type="entry name" value="NnrU"/>
    <property type="match status" value="1"/>
</dbReference>
<keyword evidence="2 5" id="KW-0812">Transmembrane</keyword>
<dbReference type="AlphaFoldDB" id="A0A506TX79"/>
<comment type="subcellular location">
    <subcellularLocation>
        <location evidence="1">Membrane</location>
        <topology evidence="1">Multi-pass membrane protein</topology>
    </subcellularLocation>
</comment>
<feature type="transmembrane region" description="Helical" evidence="5">
    <location>
        <begin position="114"/>
        <end position="141"/>
    </location>
</feature>
<proteinExistence type="predicted"/>
<dbReference type="RefSeq" id="WP_141168282.1">
    <property type="nucleotide sequence ID" value="NZ_VHLH01000042.1"/>
</dbReference>
<keyword evidence="3 5" id="KW-1133">Transmembrane helix</keyword>
<feature type="transmembrane region" description="Helical" evidence="5">
    <location>
        <begin position="73"/>
        <end position="94"/>
    </location>
</feature>
<feature type="transmembrane region" description="Helical" evidence="5">
    <location>
        <begin position="162"/>
        <end position="180"/>
    </location>
</feature>
<evidence type="ECO:0000256" key="4">
    <source>
        <dbReference type="ARBA" id="ARBA00023136"/>
    </source>
</evidence>
<keyword evidence="4 5" id="KW-0472">Membrane</keyword>
<keyword evidence="8" id="KW-1185">Reference proteome</keyword>
<dbReference type="Proteomes" id="UP000320314">
    <property type="component" value="Unassembled WGS sequence"/>
</dbReference>
<name>A0A506TX79_9HYPH</name>
<evidence type="ECO:0000313" key="7">
    <source>
        <dbReference type="EMBL" id="TPW25916.1"/>
    </source>
</evidence>
<sequence>MGWVIFVVGLVLLLGIHSERIVSPDFRRGFIAQRGEKAWKILYSVVAIVGFVLLVWGYGIARQRAPVLYVSNFNLVYVTAALMLIALIVLASYKLPAGRIKATLKHPMLVAVKIWALAHLLVNGDLASIVLFVSFLAWAVADRISEKKRWRAGITQNPVFVSYKYDAIAVVIGVVLYGLFTWKLHLWLIGVQPPVG</sequence>
<dbReference type="InterPro" id="IPR009915">
    <property type="entry name" value="NnrU_dom"/>
</dbReference>
<evidence type="ECO:0000256" key="2">
    <source>
        <dbReference type="ARBA" id="ARBA00022692"/>
    </source>
</evidence>
<dbReference type="OrthoDB" id="5293641at2"/>